<dbReference type="Proteomes" id="UP000245771">
    <property type="component" value="Unassembled WGS sequence"/>
</dbReference>
<reference evidence="1 2" key="1">
    <citation type="journal article" date="2018" name="Mol. Biol. Evol.">
        <title>Broad Genomic Sampling Reveals a Smut Pathogenic Ancestry of the Fungal Clade Ustilaginomycotina.</title>
        <authorList>
            <person name="Kijpornyongpan T."/>
            <person name="Mondo S.J."/>
            <person name="Barry K."/>
            <person name="Sandor L."/>
            <person name="Lee J."/>
            <person name="Lipzen A."/>
            <person name="Pangilinan J."/>
            <person name="LaButti K."/>
            <person name="Hainaut M."/>
            <person name="Henrissat B."/>
            <person name="Grigoriev I.V."/>
            <person name="Spatafora J.W."/>
            <person name="Aime M.C."/>
        </authorList>
    </citation>
    <scope>NUCLEOTIDE SEQUENCE [LARGE SCALE GENOMIC DNA]</scope>
    <source>
        <strain evidence="1 2">MCA 3882</strain>
    </source>
</reference>
<evidence type="ECO:0000313" key="1">
    <source>
        <dbReference type="EMBL" id="PWN34093.1"/>
    </source>
</evidence>
<dbReference type="AlphaFoldDB" id="A0A316VCY5"/>
<gene>
    <name evidence="1" type="ORF">FA14DRAFT_68421</name>
</gene>
<protein>
    <submittedName>
        <fullName evidence="1">Uncharacterized protein</fullName>
    </submittedName>
</protein>
<dbReference type="InParanoid" id="A0A316VCY5"/>
<organism evidence="1 2">
    <name type="scientific">Meira miltonrushii</name>
    <dbReference type="NCBI Taxonomy" id="1280837"/>
    <lineage>
        <taxon>Eukaryota</taxon>
        <taxon>Fungi</taxon>
        <taxon>Dikarya</taxon>
        <taxon>Basidiomycota</taxon>
        <taxon>Ustilaginomycotina</taxon>
        <taxon>Exobasidiomycetes</taxon>
        <taxon>Exobasidiales</taxon>
        <taxon>Brachybasidiaceae</taxon>
        <taxon>Meira</taxon>
    </lineage>
</organism>
<dbReference type="RefSeq" id="XP_025354395.1">
    <property type="nucleotide sequence ID" value="XM_025502702.1"/>
</dbReference>
<keyword evidence="2" id="KW-1185">Reference proteome</keyword>
<dbReference type="GeneID" id="37024483"/>
<evidence type="ECO:0000313" key="2">
    <source>
        <dbReference type="Proteomes" id="UP000245771"/>
    </source>
</evidence>
<proteinExistence type="predicted"/>
<sequence>MIIITAQTSKKDEVISKKPFQFNASGVRVKKGNNAHAKKKKHCIGRRSAPPETEDFVRLACVIAAVLCKKAKLGTYSPHTHTHPASYIAMPAQSSANACSQSYCGCLIPSFLSSSSDHTISPKGHLSFAERATCIADLNNKTLMCLTLIQMRIQLIKRAKSYFQDRGTDCNVNFEIKKCKYYIEMNKKK</sequence>
<name>A0A316VCY5_9BASI</name>
<accession>A0A316VCY5</accession>
<dbReference type="EMBL" id="KZ819604">
    <property type="protein sequence ID" value="PWN34093.1"/>
    <property type="molecule type" value="Genomic_DNA"/>
</dbReference>